<evidence type="ECO:0000313" key="3">
    <source>
        <dbReference type="Proteomes" id="UP000001593"/>
    </source>
</evidence>
<reference evidence="2 3" key="1">
    <citation type="journal article" date="2007" name="Science">
        <title>Sea anemone genome reveals ancestral eumetazoan gene repertoire and genomic organization.</title>
        <authorList>
            <person name="Putnam N.H."/>
            <person name="Srivastava M."/>
            <person name="Hellsten U."/>
            <person name="Dirks B."/>
            <person name="Chapman J."/>
            <person name="Salamov A."/>
            <person name="Terry A."/>
            <person name="Shapiro H."/>
            <person name="Lindquist E."/>
            <person name="Kapitonov V.V."/>
            <person name="Jurka J."/>
            <person name="Genikhovich G."/>
            <person name="Grigoriev I.V."/>
            <person name="Lucas S.M."/>
            <person name="Steele R.E."/>
            <person name="Finnerty J.R."/>
            <person name="Technau U."/>
            <person name="Martindale M.Q."/>
            <person name="Rokhsar D.S."/>
        </authorList>
    </citation>
    <scope>NUCLEOTIDE SEQUENCE [LARGE SCALE GENOMIC DNA]</scope>
    <source>
        <strain evidence="3">CH2 X CH6</strain>
    </source>
</reference>
<organism evidence="2 3">
    <name type="scientific">Nematostella vectensis</name>
    <name type="common">Starlet sea anemone</name>
    <dbReference type="NCBI Taxonomy" id="45351"/>
    <lineage>
        <taxon>Eukaryota</taxon>
        <taxon>Metazoa</taxon>
        <taxon>Cnidaria</taxon>
        <taxon>Anthozoa</taxon>
        <taxon>Hexacorallia</taxon>
        <taxon>Actiniaria</taxon>
        <taxon>Edwardsiidae</taxon>
        <taxon>Nematostella</taxon>
    </lineage>
</organism>
<keyword evidence="3" id="KW-1185">Reference proteome</keyword>
<dbReference type="EMBL" id="DS469597">
    <property type="protein sequence ID" value="EDO40016.1"/>
    <property type="molecule type" value="Genomic_DNA"/>
</dbReference>
<keyword evidence="1" id="KW-1133">Transmembrane helix</keyword>
<dbReference type="AlphaFoldDB" id="A7S878"/>
<accession>A7S878</accession>
<dbReference type="PhylomeDB" id="A7S878"/>
<evidence type="ECO:0008006" key="4">
    <source>
        <dbReference type="Google" id="ProtNLM"/>
    </source>
</evidence>
<name>A7S878_NEMVE</name>
<keyword evidence="1" id="KW-0812">Transmembrane</keyword>
<dbReference type="Proteomes" id="UP000001593">
    <property type="component" value="Unassembled WGS sequence"/>
</dbReference>
<feature type="non-terminal residue" evidence="2">
    <location>
        <position position="262"/>
    </location>
</feature>
<dbReference type="PANTHER" id="PTHR22168:SF3">
    <property type="entry name" value="TRANSMEMBRANE PROTEIN 26"/>
    <property type="match status" value="1"/>
</dbReference>
<proteinExistence type="predicted"/>
<feature type="transmembrane region" description="Helical" evidence="1">
    <location>
        <begin position="38"/>
        <end position="59"/>
    </location>
</feature>
<dbReference type="InParanoid" id="A7S878"/>
<feature type="transmembrane region" description="Helical" evidence="1">
    <location>
        <begin position="12"/>
        <end position="32"/>
    </location>
</feature>
<sequence>MVFVFSTVFKAILTRLIFASHAMVAIFWVTLVTKQESLWHLSWILVGLFVETLVCLFYRHGDEYKWVSPSILCYLIAIIPCAWIIELHLLPVRSANVSSILPGVDGEVLTDLIEQTTLLMMILGRWLLPKGSLTRESLSQLLLVNLAMSADIIEFFDILKLKEAQQSHDVTLAILCLWTISLMQFPVNATAKLGTEETAPKHRVTMDLIGTVMALFMQDGPFLTFRLFMIAKYSAFGYMIVFLTVKNALLLTLQVYKLCVMH</sequence>
<dbReference type="HOGENOM" id="CLU_032511_0_1_1"/>
<dbReference type="eggNOG" id="KOG4610">
    <property type="taxonomic scope" value="Eukaryota"/>
</dbReference>
<keyword evidence="1" id="KW-0472">Membrane</keyword>
<protein>
    <recommendedName>
        <fullName evidence="4">Transmembrane protein 26</fullName>
    </recommendedName>
</protein>
<dbReference type="PANTHER" id="PTHR22168">
    <property type="entry name" value="TMEM26 PROTEIN"/>
    <property type="match status" value="1"/>
</dbReference>
<dbReference type="OMA" id="HHGTQYC"/>
<evidence type="ECO:0000313" key="2">
    <source>
        <dbReference type="EMBL" id="EDO40016.1"/>
    </source>
</evidence>
<gene>
    <name evidence="2" type="ORF">NEMVEDRAFT_v1g108707</name>
</gene>
<evidence type="ECO:0000256" key="1">
    <source>
        <dbReference type="SAM" id="Phobius"/>
    </source>
</evidence>
<dbReference type="Pfam" id="PF09772">
    <property type="entry name" value="Tmem26"/>
    <property type="match status" value="1"/>
</dbReference>
<feature type="transmembrane region" description="Helical" evidence="1">
    <location>
        <begin position="71"/>
        <end position="92"/>
    </location>
</feature>
<dbReference type="InterPro" id="IPR019169">
    <property type="entry name" value="Transmembrane_26"/>
</dbReference>